<evidence type="ECO:0000259" key="10">
    <source>
        <dbReference type="PROSITE" id="PS51910"/>
    </source>
</evidence>
<protein>
    <recommendedName>
        <fullName evidence="7">Chitinase domain-containing protein 1</fullName>
    </recommendedName>
</protein>
<keyword evidence="9" id="KW-1133">Transmembrane helix</keyword>
<dbReference type="CDD" id="cd02876">
    <property type="entry name" value="GH18_SI-CLP"/>
    <property type="match status" value="1"/>
</dbReference>
<dbReference type="PANTHER" id="PTHR46066:SF2">
    <property type="entry name" value="CHITINASE DOMAIN-CONTAINING PROTEIN 1"/>
    <property type="match status" value="1"/>
</dbReference>
<dbReference type="GO" id="GO:0005975">
    <property type="term" value="P:carbohydrate metabolic process"/>
    <property type="evidence" value="ECO:0007669"/>
    <property type="project" value="InterPro"/>
</dbReference>
<dbReference type="Gene3D" id="3.20.20.80">
    <property type="entry name" value="Glycosidases"/>
    <property type="match status" value="1"/>
</dbReference>
<accession>A0A6A4LLU1</accession>
<dbReference type="Pfam" id="PF00704">
    <property type="entry name" value="Glyco_hydro_18"/>
    <property type="match status" value="1"/>
</dbReference>
<proteinExistence type="inferred from homology"/>
<keyword evidence="9" id="KW-0812">Transmembrane</keyword>
<keyword evidence="9" id="KW-0472">Membrane</keyword>
<reference evidence="11 12" key="1">
    <citation type="journal article" date="2019" name="Genome Biol. Evol.">
        <title>The Rhododendron genome and chromosomal organization provide insight into shared whole-genome duplications across the heath family (Ericaceae).</title>
        <authorList>
            <person name="Soza V.L."/>
            <person name="Lindsley D."/>
            <person name="Waalkes A."/>
            <person name="Ramage E."/>
            <person name="Patwardhan R.P."/>
            <person name="Burton J.N."/>
            <person name="Adey A."/>
            <person name="Kumar A."/>
            <person name="Qiu R."/>
            <person name="Shendure J."/>
            <person name="Hall B."/>
        </authorList>
    </citation>
    <scope>NUCLEOTIDE SEQUENCE [LARGE SCALE GENOMIC DNA]</scope>
    <source>
        <strain evidence="11">RSF 1966-606</strain>
    </source>
</reference>
<sequence>MGKRRERRVAAGSDRRRDRVELSTREDLTTQSDSSKSNHDRNSFTIFVVIFFTVSTVISLFVYRTRYASRTDASLPLAHQPGFVKTDIRYLEVLTVRVSISLSHTDVKTDIRPILFAWYYMMGFPLKFVVEIELCGISPVSCLGIQENSKVSENTSHRHFTNVVLAYITPWNSRGYEIAKRFNSKFTHLSPVWYDLKSEGPKLILEGRHNVDREWISDLRMKGNAQVLPRVVLEALPSELLKKEKQRNKAIDLIVAECKEMEYDGIVLESWSRWAGYGVLQDPAMRDMALKFIKQLGQALHAVSLERSSAQQRLQLVYVIGPPYSEKLQEHDFGPEDLKSLSDAVDGFSLMTYDFSGPQRPGPNAPLQWIRSTVQLLLGPSSNGARSLAHKIFVGLNFYGNDFTLSEGLGGGAIIGSDYLSLLELHRPLLQWDENSAEHFYIYSDDKHVRHAVFYPSLTSISMRLEEARSWGAGISIWEIGQGLDYFCDLL</sequence>
<dbReference type="AlphaFoldDB" id="A0A6A4LLU1"/>
<evidence type="ECO:0000256" key="4">
    <source>
        <dbReference type="ARBA" id="ARBA00022525"/>
    </source>
</evidence>
<dbReference type="Gene3D" id="3.10.50.10">
    <property type="match status" value="1"/>
</dbReference>
<dbReference type="FunFam" id="3.20.20.80:FF:000028">
    <property type="entry name" value="Chitinase domain-containing protein 1"/>
    <property type="match status" value="1"/>
</dbReference>
<feature type="transmembrane region" description="Helical" evidence="9">
    <location>
        <begin position="44"/>
        <end position="63"/>
    </location>
</feature>
<evidence type="ECO:0000256" key="7">
    <source>
        <dbReference type="ARBA" id="ARBA00040976"/>
    </source>
</evidence>
<comment type="subcellular location">
    <subcellularLocation>
        <location evidence="1">Lysosome</location>
    </subcellularLocation>
    <subcellularLocation>
        <location evidence="2">Secreted</location>
    </subcellularLocation>
</comment>
<comment type="similarity">
    <text evidence="3">Belongs to the glycosyl hydrolase 18 family.</text>
</comment>
<dbReference type="OrthoDB" id="10254444at2759"/>
<evidence type="ECO:0000256" key="8">
    <source>
        <dbReference type="SAM" id="MobiDB-lite"/>
    </source>
</evidence>
<name>A0A6A4LLU1_9ERIC</name>
<evidence type="ECO:0000256" key="5">
    <source>
        <dbReference type="ARBA" id="ARBA00022729"/>
    </source>
</evidence>
<keyword evidence="4" id="KW-0964">Secreted</keyword>
<gene>
    <name evidence="11" type="ORF">C3L33_07883</name>
</gene>
<dbReference type="GO" id="GO:0008061">
    <property type="term" value="F:chitin binding"/>
    <property type="evidence" value="ECO:0007669"/>
    <property type="project" value="InterPro"/>
</dbReference>
<feature type="compositionally biased region" description="Basic and acidic residues" evidence="8">
    <location>
        <begin position="13"/>
        <end position="28"/>
    </location>
</feature>
<comment type="caution">
    <text evidence="11">The sequence shown here is derived from an EMBL/GenBank/DDBJ whole genome shotgun (WGS) entry which is preliminary data.</text>
</comment>
<evidence type="ECO:0000256" key="9">
    <source>
        <dbReference type="SAM" id="Phobius"/>
    </source>
</evidence>
<feature type="non-terminal residue" evidence="11">
    <location>
        <position position="1"/>
    </location>
</feature>
<dbReference type="GO" id="GO:0012505">
    <property type="term" value="C:endomembrane system"/>
    <property type="evidence" value="ECO:0007669"/>
    <property type="project" value="TreeGrafter"/>
</dbReference>
<organism evidence="11 12">
    <name type="scientific">Rhododendron williamsianum</name>
    <dbReference type="NCBI Taxonomy" id="262921"/>
    <lineage>
        <taxon>Eukaryota</taxon>
        <taxon>Viridiplantae</taxon>
        <taxon>Streptophyta</taxon>
        <taxon>Embryophyta</taxon>
        <taxon>Tracheophyta</taxon>
        <taxon>Spermatophyta</taxon>
        <taxon>Magnoliopsida</taxon>
        <taxon>eudicotyledons</taxon>
        <taxon>Gunneridae</taxon>
        <taxon>Pentapetalae</taxon>
        <taxon>asterids</taxon>
        <taxon>Ericales</taxon>
        <taxon>Ericaceae</taxon>
        <taxon>Ericoideae</taxon>
        <taxon>Rhodoreae</taxon>
        <taxon>Rhododendron</taxon>
    </lineage>
</organism>
<feature type="domain" description="GH18" evidence="10">
    <location>
        <begin position="162"/>
        <end position="491"/>
    </location>
</feature>
<keyword evidence="5" id="KW-0732">Signal</keyword>
<keyword evidence="12" id="KW-1185">Reference proteome</keyword>
<dbReference type="SUPFAM" id="SSF51445">
    <property type="entry name" value="(Trans)glycosidases"/>
    <property type="match status" value="1"/>
</dbReference>
<dbReference type="InterPro" id="IPR001223">
    <property type="entry name" value="Glyco_hydro18_cat"/>
</dbReference>
<dbReference type="Proteomes" id="UP000428333">
    <property type="component" value="Linkage Group LG05"/>
</dbReference>
<evidence type="ECO:0000256" key="1">
    <source>
        <dbReference type="ARBA" id="ARBA00004371"/>
    </source>
</evidence>
<dbReference type="GO" id="GO:0005576">
    <property type="term" value="C:extracellular region"/>
    <property type="evidence" value="ECO:0007669"/>
    <property type="project" value="UniProtKB-SubCell"/>
</dbReference>
<dbReference type="FunFam" id="3.10.50.10:FF:000002">
    <property type="entry name" value="Chitinase domain-containing protein 1"/>
    <property type="match status" value="1"/>
</dbReference>
<evidence type="ECO:0000256" key="2">
    <source>
        <dbReference type="ARBA" id="ARBA00004613"/>
    </source>
</evidence>
<dbReference type="GO" id="GO:0005764">
    <property type="term" value="C:lysosome"/>
    <property type="evidence" value="ECO:0007669"/>
    <property type="project" value="UniProtKB-SubCell"/>
</dbReference>
<evidence type="ECO:0000313" key="12">
    <source>
        <dbReference type="Proteomes" id="UP000428333"/>
    </source>
</evidence>
<evidence type="ECO:0000256" key="3">
    <source>
        <dbReference type="ARBA" id="ARBA00009336"/>
    </source>
</evidence>
<dbReference type="InterPro" id="IPR011583">
    <property type="entry name" value="Chitinase_II/V-like_cat"/>
</dbReference>
<dbReference type="PROSITE" id="PS51910">
    <property type="entry name" value="GH18_2"/>
    <property type="match status" value="1"/>
</dbReference>
<feature type="region of interest" description="Disordered" evidence="8">
    <location>
        <begin position="1"/>
        <end position="39"/>
    </location>
</feature>
<dbReference type="InterPro" id="IPR017853">
    <property type="entry name" value="GH"/>
</dbReference>
<dbReference type="InterPro" id="IPR029070">
    <property type="entry name" value="Chitinase_insertion_sf"/>
</dbReference>
<dbReference type="SMART" id="SM00636">
    <property type="entry name" value="Glyco_18"/>
    <property type="match status" value="1"/>
</dbReference>
<evidence type="ECO:0000313" key="11">
    <source>
        <dbReference type="EMBL" id="KAE9460213.1"/>
    </source>
</evidence>
<evidence type="ECO:0000256" key="6">
    <source>
        <dbReference type="ARBA" id="ARBA00023228"/>
    </source>
</evidence>
<dbReference type="PANTHER" id="PTHR46066">
    <property type="entry name" value="CHITINASE DOMAIN-CONTAINING PROTEIN 1 FAMILY MEMBER"/>
    <property type="match status" value="1"/>
</dbReference>
<keyword evidence="6" id="KW-0458">Lysosome</keyword>
<dbReference type="EMBL" id="QEFC01001141">
    <property type="protein sequence ID" value="KAE9460213.1"/>
    <property type="molecule type" value="Genomic_DNA"/>
</dbReference>
<dbReference type="GO" id="GO:0070492">
    <property type="term" value="F:oligosaccharide binding"/>
    <property type="evidence" value="ECO:0007669"/>
    <property type="project" value="TreeGrafter"/>
</dbReference>